<evidence type="ECO:0000256" key="1">
    <source>
        <dbReference type="ARBA" id="ARBA00022723"/>
    </source>
</evidence>
<dbReference type="EMBL" id="JAQQWI010000013">
    <property type="protein sequence ID" value="KAK8013532.1"/>
    <property type="molecule type" value="Genomic_DNA"/>
</dbReference>
<feature type="compositionally biased region" description="Polar residues" evidence="5">
    <location>
        <begin position="395"/>
        <end position="405"/>
    </location>
</feature>
<organism evidence="7 8">
    <name type="scientific">Apiospora marii</name>
    <dbReference type="NCBI Taxonomy" id="335849"/>
    <lineage>
        <taxon>Eukaryota</taxon>
        <taxon>Fungi</taxon>
        <taxon>Dikarya</taxon>
        <taxon>Ascomycota</taxon>
        <taxon>Pezizomycotina</taxon>
        <taxon>Sordariomycetes</taxon>
        <taxon>Xylariomycetidae</taxon>
        <taxon>Amphisphaeriales</taxon>
        <taxon>Apiosporaceae</taxon>
        <taxon>Apiospora</taxon>
    </lineage>
</organism>
<accession>A0ABR1RJT2</accession>
<dbReference type="PANTHER" id="PTHR45931:SF3">
    <property type="entry name" value="RING ZINC FINGER-CONTAINING PROTEIN"/>
    <property type="match status" value="1"/>
</dbReference>
<evidence type="ECO:0000256" key="4">
    <source>
        <dbReference type="PROSITE-ProRule" id="PRU00175"/>
    </source>
</evidence>
<comment type="caution">
    <text evidence="7">The sequence shown here is derived from an EMBL/GenBank/DDBJ whole genome shotgun (WGS) entry which is preliminary data.</text>
</comment>
<dbReference type="Gene3D" id="3.30.40.10">
    <property type="entry name" value="Zinc/RING finger domain, C3HC4 (zinc finger)"/>
    <property type="match status" value="1"/>
</dbReference>
<evidence type="ECO:0000313" key="8">
    <source>
        <dbReference type="Proteomes" id="UP001396898"/>
    </source>
</evidence>
<keyword evidence="3" id="KW-0862">Zinc</keyword>
<gene>
    <name evidence="7" type="ORF">PG991_009125</name>
</gene>
<feature type="region of interest" description="Disordered" evidence="5">
    <location>
        <begin position="80"/>
        <end position="102"/>
    </location>
</feature>
<dbReference type="Proteomes" id="UP001396898">
    <property type="component" value="Unassembled WGS sequence"/>
</dbReference>
<evidence type="ECO:0000256" key="2">
    <source>
        <dbReference type="ARBA" id="ARBA00022771"/>
    </source>
</evidence>
<feature type="compositionally biased region" description="Polar residues" evidence="5">
    <location>
        <begin position="253"/>
        <end position="266"/>
    </location>
</feature>
<keyword evidence="2 4" id="KW-0863">Zinc-finger</keyword>
<evidence type="ECO:0000256" key="5">
    <source>
        <dbReference type="SAM" id="MobiDB-lite"/>
    </source>
</evidence>
<feature type="region of interest" description="Disordered" evidence="5">
    <location>
        <begin position="1"/>
        <end position="42"/>
    </location>
</feature>
<feature type="domain" description="RING-type" evidence="6">
    <location>
        <begin position="287"/>
        <end position="328"/>
    </location>
</feature>
<feature type="region of interest" description="Disordered" evidence="5">
    <location>
        <begin position="386"/>
        <end position="457"/>
    </location>
</feature>
<evidence type="ECO:0000259" key="6">
    <source>
        <dbReference type="PROSITE" id="PS50089"/>
    </source>
</evidence>
<feature type="region of interest" description="Disordered" evidence="5">
    <location>
        <begin position="338"/>
        <end position="368"/>
    </location>
</feature>
<dbReference type="Pfam" id="PF13639">
    <property type="entry name" value="zf-RING_2"/>
    <property type="match status" value="1"/>
</dbReference>
<keyword evidence="8" id="KW-1185">Reference proteome</keyword>
<dbReference type="InterPro" id="IPR013083">
    <property type="entry name" value="Znf_RING/FYVE/PHD"/>
</dbReference>
<proteinExistence type="predicted"/>
<dbReference type="PROSITE" id="PS50089">
    <property type="entry name" value="ZF_RING_2"/>
    <property type="match status" value="1"/>
</dbReference>
<keyword evidence="1" id="KW-0479">Metal-binding</keyword>
<feature type="region of interest" description="Disordered" evidence="5">
    <location>
        <begin position="152"/>
        <end position="215"/>
    </location>
</feature>
<dbReference type="SUPFAM" id="SSF57850">
    <property type="entry name" value="RING/U-box"/>
    <property type="match status" value="1"/>
</dbReference>
<name>A0ABR1RJT2_9PEZI</name>
<dbReference type="InterPro" id="IPR001841">
    <property type="entry name" value="Znf_RING"/>
</dbReference>
<reference evidence="7 8" key="1">
    <citation type="submission" date="2023-01" db="EMBL/GenBank/DDBJ databases">
        <title>Analysis of 21 Apiospora genomes using comparative genomics revels a genus with tremendous synthesis potential of carbohydrate active enzymes and secondary metabolites.</title>
        <authorList>
            <person name="Sorensen T."/>
        </authorList>
    </citation>
    <scope>NUCLEOTIDE SEQUENCE [LARGE SCALE GENOMIC DNA]</scope>
    <source>
        <strain evidence="7 8">CBS 20057</strain>
    </source>
</reference>
<dbReference type="SMART" id="SM00184">
    <property type="entry name" value="RING"/>
    <property type="match status" value="1"/>
</dbReference>
<dbReference type="PANTHER" id="PTHR45931">
    <property type="entry name" value="SI:CH211-59O9.10"/>
    <property type="match status" value="1"/>
</dbReference>
<protein>
    <recommendedName>
        <fullName evidence="6">RING-type domain-containing protein</fullName>
    </recommendedName>
</protein>
<evidence type="ECO:0000313" key="7">
    <source>
        <dbReference type="EMBL" id="KAK8013532.1"/>
    </source>
</evidence>
<evidence type="ECO:0000256" key="3">
    <source>
        <dbReference type="ARBA" id="ARBA00022833"/>
    </source>
</evidence>
<feature type="region of interest" description="Disordered" evidence="5">
    <location>
        <begin position="247"/>
        <end position="272"/>
    </location>
</feature>
<dbReference type="InterPro" id="IPR051834">
    <property type="entry name" value="RING_finger_E3_ligase"/>
</dbReference>
<sequence length="457" mass="48460">MAPNAPTEARHIGSLAARDATEIIDPDNGPREEHSEVPGLGSIYPFHRLNLRGAESDHDEDDIEEYIQYVLGGSFRHRSIFRSPGGQGPRTQGPARPDSSEYAIRRSPGLLGTINGTGVIRRNGPQPILGGNGEDVAGPRVRVARFQSEHSGVSSFTITSGRRRTYRPGSNAGPPDDPFPSAFGDIFRHGSSVPPVPNLPNPGLDDQEGLGGPGFPGGISSPGDVGMDLPAILHHLLLTVHNPNAVHGDAADPQSNAAPPASNETISKLPRKKLDEEMLGREVKGKCTDCIDDVGLGDEVVVLPCKHWFHDGCVGLWLKEHNTCPICRASVEGERAGQSQGNEAASGLEVGLSPTPRSSAAGRHRSNLRQRPWDLLESLIVSARAAGGGSDERSGSQWHNSISPSTDPPLPQPSRVRGPSPPSLRSTSGPVRAPFADRDGGGPLHGLRGTFGRNNRS</sequence>